<reference evidence="3" key="1">
    <citation type="submission" date="2024-07" db="EMBL/GenBank/DDBJ databases">
        <title>Two chromosome-level genome assemblies of Korean endemic species Abeliophyllum distichum and Forsythia ovata (Oleaceae).</title>
        <authorList>
            <person name="Jang H."/>
        </authorList>
    </citation>
    <scope>NUCLEOTIDE SEQUENCE [LARGE SCALE GENOMIC DNA]</scope>
</reference>
<feature type="compositionally biased region" description="Basic and acidic residues" evidence="1">
    <location>
        <begin position="277"/>
        <end position="297"/>
    </location>
</feature>
<keyword evidence="3" id="KW-1185">Reference proteome</keyword>
<name>A0ABD1Q584_9LAMI</name>
<dbReference type="AlphaFoldDB" id="A0ABD1Q584"/>
<organism evidence="2 3">
    <name type="scientific">Abeliophyllum distichum</name>
    <dbReference type="NCBI Taxonomy" id="126358"/>
    <lineage>
        <taxon>Eukaryota</taxon>
        <taxon>Viridiplantae</taxon>
        <taxon>Streptophyta</taxon>
        <taxon>Embryophyta</taxon>
        <taxon>Tracheophyta</taxon>
        <taxon>Spermatophyta</taxon>
        <taxon>Magnoliopsida</taxon>
        <taxon>eudicotyledons</taxon>
        <taxon>Gunneridae</taxon>
        <taxon>Pentapetalae</taxon>
        <taxon>asterids</taxon>
        <taxon>lamiids</taxon>
        <taxon>Lamiales</taxon>
        <taxon>Oleaceae</taxon>
        <taxon>Forsythieae</taxon>
        <taxon>Abeliophyllum</taxon>
    </lineage>
</organism>
<proteinExistence type="predicted"/>
<accession>A0ABD1Q584</accession>
<evidence type="ECO:0000313" key="2">
    <source>
        <dbReference type="EMBL" id="KAL2471364.1"/>
    </source>
</evidence>
<comment type="caution">
    <text evidence="2">The sequence shown here is derived from an EMBL/GenBank/DDBJ whole genome shotgun (WGS) entry which is preliminary data.</text>
</comment>
<dbReference type="EMBL" id="JBFOLK010000012">
    <property type="protein sequence ID" value="KAL2471364.1"/>
    <property type="molecule type" value="Genomic_DNA"/>
</dbReference>
<feature type="region of interest" description="Disordered" evidence="1">
    <location>
        <begin position="277"/>
        <end position="300"/>
    </location>
</feature>
<gene>
    <name evidence="2" type="ORF">Adt_39500</name>
</gene>
<evidence type="ECO:0000256" key="1">
    <source>
        <dbReference type="SAM" id="MobiDB-lite"/>
    </source>
</evidence>
<protein>
    <submittedName>
        <fullName evidence="2">Uncharacterized protein</fullName>
    </submittedName>
</protein>
<sequence>MEYQEIYEDNMLVGDFLTPQIIQSQYEIEEDNMLVVDFIAMHLANTTRYNATFDIDEEVDTIMVAKIDYLAHKIESMSHSVYAMQTKKSTFEIDEDNMLFGDILAMQHANIARYEVTSEIDDDNMLFGDFLTMQHTNIVSYEATSEIDEDNMLVEKFIADHPNFSWNDNYNNIIPQGPQFQQPEKKTSLEDILSKFIEKIDQFMGQTEINLQNQGASIKNLEMQMGQMTVAISGSVPDTLSRNTEMNPKENVTAITTRSEVQLPEIYVKRSVANKEKVPSTDEERVEQTEQTTDIKESSGTPQVKTIVPIKLYEPPVSLSQRLQKHKLDKKFSNSHLSSKIDFVIKVDEEVEIFVVVFEQDATLKSYFYEAYKFKFLKINKKWCKINR</sequence>
<evidence type="ECO:0000313" key="3">
    <source>
        <dbReference type="Proteomes" id="UP001604336"/>
    </source>
</evidence>
<dbReference type="Proteomes" id="UP001604336">
    <property type="component" value="Unassembled WGS sequence"/>
</dbReference>